<reference evidence="6 7" key="1">
    <citation type="journal article" date="2015" name="Genome Biol. Evol.">
        <title>Comparative Genomics of a Bacterivorous Green Alga Reveals Evolutionary Causalities and Consequences of Phago-Mixotrophic Mode of Nutrition.</title>
        <authorList>
            <person name="Burns J.A."/>
            <person name="Paasch A."/>
            <person name="Narechania A."/>
            <person name="Kim E."/>
        </authorList>
    </citation>
    <scope>NUCLEOTIDE SEQUENCE [LARGE SCALE GENOMIC DNA]</scope>
    <source>
        <strain evidence="6 7">PLY_AMNH</strain>
    </source>
</reference>
<dbReference type="PROSITE" id="PS50848">
    <property type="entry name" value="START"/>
    <property type="match status" value="1"/>
</dbReference>
<organism evidence="6 7">
    <name type="scientific">Cymbomonas tetramitiformis</name>
    <dbReference type="NCBI Taxonomy" id="36881"/>
    <lineage>
        <taxon>Eukaryota</taxon>
        <taxon>Viridiplantae</taxon>
        <taxon>Chlorophyta</taxon>
        <taxon>Pyramimonadophyceae</taxon>
        <taxon>Pyramimonadales</taxon>
        <taxon>Pyramimonadaceae</taxon>
        <taxon>Cymbomonas</taxon>
    </lineage>
</organism>
<feature type="region of interest" description="Disordered" evidence="3">
    <location>
        <begin position="1"/>
        <end position="25"/>
    </location>
</feature>
<dbReference type="AlphaFoldDB" id="A0AAE0KXX6"/>
<dbReference type="Gene3D" id="3.30.530.20">
    <property type="match status" value="1"/>
</dbReference>
<sequence>MRSNMDSARPSADPFKSGRPGHDRLTTTESYWAGRALVERDDQAPLKEGWLFKIGRKLTGRQWRERYFVCRGPLLLCYKIREQAERGDKPEKVVRLDCADGHVEDTGLLRLNSRRLYSFTICHRSLTSGEQKRLRIGASQPEEVASWKEVIQKARNDALNRPHESGIVTPKLTPRSEVPPTQPPQDEAALPARPVSASVSPTVPSVRFAADAGETEPNPTEKIKTPRSAALNTGTSLDFRDSAGEAAPKRRTLSTPQLTTPPIAGANGHVSGEEPKKLSRRGTMGHIPVELERVGVEVENMRRSSPVDVVEPVLRPGRLTGLATQQQVTDEGKADGKAARPGLTSKAEDNYIFQEKANWRLTKVENGLRFFEEVCDDGQVLAVPCVKAMGRVRAPPDAVFKLVMDLEKSRADWDTTFDHGKVVESVDGHTDIVHHVLRPLPLWFGWPQPRARDMCLQRYWRRDEDGTYIILMGSIENDKCPATSTHVRAEVLGGGFIITPIVRMGRDRRVERPDSLVMQLLEMRPQGWMWPKSPLAYSFYQQLLTATGGIREIFDQMGEDSIEALWEDPIDENENDNIEEEEEEEEEEVFEGEDEEEEVDQELWTPRGSDGPALSDSDAESSFVNAEACPNIVSNEPSSSSETEVERKPSVERKCPEATKASQDSPVLTRQHSSGRRKLNSLLSQRTVTEAIDKVIGMYGNMPYFPWTLSTKEKPGNKDWGWSQPDGNLFRVRSKRYLLSKQKIKAGQPLGQLVATDWFKSNSRMDNIAGRVDGICQRQLLKEKGVGYIVAFNIQVPAQQQYSMVNYFAFSHKPDPETLLGKFLYGDDKFRNARFKLIPSIAKGPWVVQRSVGTTPLLVGGALKIDFHQGERYFEVDIDIGSSAVANSVVRFVFGYARYIVVDIAYLVQANTEEELPEQLLGTLRIAYLDLDVAIAPPPEKYVEKIVSASPPKSSAANPRV</sequence>
<dbReference type="GO" id="GO:0008289">
    <property type="term" value="F:lipid binding"/>
    <property type="evidence" value="ECO:0007669"/>
    <property type="project" value="InterPro"/>
</dbReference>
<dbReference type="CDD" id="cd00177">
    <property type="entry name" value="START"/>
    <property type="match status" value="1"/>
</dbReference>
<evidence type="ECO:0000259" key="5">
    <source>
        <dbReference type="PROSITE" id="PS50848"/>
    </source>
</evidence>
<evidence type="ECO:0000313" key="7">
    <source>
        <dbReference type="Proteomes" id="UP001190700"/>
    </source>
</evidence>
<feature type="compositionally biased region" description="Basic and acidic residues" evidence="3">
    <location>
        <begin position="644"/>
        <end position="657"/>
    </location>
</feature>
<dbReference type="PANTHER" id="PTHR12136:SF41">
    <property type="entry name" value="PLECKSTRIN HOMOLOGY (PH) AND LIPID-BINDING START DOMAINS-CONTAINING PROTEIN"/>
    <property type="match status" value="1"/>
</dbReference>
<dbReference type="EMBL" id="LGRX02014451">
    <property type="protein sequence ID" value="KAK3264604.1"/>
    <property type="molecule type" value="Genomic_DNA"/>
</dbReference>
<proteinExistence type="predicted"/>
<feature type="region of interest" description="Disordered" evidence="3">
    <location>
        <begin position="233"/>
        <end position="280"/>
    </location>
</feature>
<dbReference type="CDD" id="cd00821">
    <property type="entry name" value="PH"/>
    <property type="match status" value="1"/>
</dbReference>
<dbReference type="InterPro" id="IPR011993">
    <property type="entry name" value="PH-like_dom_sf"/>
</dbReference>
<feature type="compositionally biased region" description="Acidic residues" evidence="3">
    <location>
        <begin position="566"/>
        <end position="601"/>
    </location>
</feature>
<feature type="compositionally biased region" description="Polar residues" evidence="3">
    <location>
        <begin position="632"/>
        <end position="642"/>
    </location>
</feature>
<dbReference type="Pfam" id="PF00169">
    <property type="entry name" value="PH"/>
    <property type="match status" value="1"/>
</dbReference>
<evidence type="ECO:0000313" key="6">
    <source>
        <dbReference type="EMBL" id="KAK3264604.1"/>
    </source>
</evidence>
<feature type="domain" description="PH" evidence="4">
    <location>
        <begin position="44"/>
        <end position="156"/>
    </location>
</feature>
<dbReference type="InterPro" id="IPR009769">
    <property type="entry name" value="EDR2_C"/>
</dbReference>
<dbReference type="SUPFAM" id="SSF50729">
    <property type="entry name" value="PH domain-like"/>
    <property type="match status" value="1"/>
</dbReference>
<accession>A0AAE0KXX6</accession>
<dbReference type="InterPro" id="IPR001849">
    <property type="entry name" value="PH_domain"/>
</dbReference>
<protein>
    <recommendedName>
        <fullName evidence="8">PH domain-containing protein</fullName>
    </recommendedName>
</protein>
<comment type="caution">
    <text evidence="6">The sequence shown here is derived from an EMBL/GenBank/DDBJ whole genome shotgun (WGS) entry which is preliminary data.</text>
</comment>
<dbReference type="Pfam" id="PF07059">
    <property type="entry name" value="EDR2_C"/>
    <property type="match status" value="1"/>
</dbReference>
<dbReference type="PANTHER" id="PTHR12136">
    <property type="entry name" value="ENHANCED DISEASE RESISTANCE-RELATED"/>
    <property type="match status" value="1"/>
</dbReference>
<keyword evidence="7" id="KW-1185">Reference proteome</keyword>
<dbReference type="InterPro" id="IPR023393">
    <property type="entry name" value="START-like_dom_sf"/>
</dbReference>
<evidence type="ECO:0000256" key="2">
    <source>
        <dbReference type="ARBA" id="ARBA00022824"/>
    </source>
</evidence>
<feature type="region of interest" description="Disordered" evidence="3">
    <location>
        <begin position="160"/>
        <end position="199"/>
    </location>
</feature>
<gene>
    <name evidence="6" type="ORF">CYMTET_26677</name>
</gene>
<evidence type="ECO:0000256" key="3">
    <source>
        <dbReference type="SAM" id="MobiDB-lite"/>
    </source>
</evidence>
<feature type="compositionally biased region" description="Polar residues" evidence="3">
    <location>
        <begin position="660"/>
        <end position="672"/>
    </location>
</feature>
<feature type="compositionally biased region" description="Low complexity" evidence="3">
    <location>
        <begin position="188"/>
        <end position="199"/>
    </location>
</feature>
<feature type="region of interest" description="Disordered" evidence="3">
    <location>
        <begin position="566"/>
        <end position="677"/>
    </location>
</feature>
<dbReference type="Pfam" id="PF01852">
    <property type="entry name" value="START"/>
    <property type="match status" value="1"/>
</dbReference>
<dbReference type="GO" id="GO:0005783">
    <property type="term" value="C:endoplasmic reticulum"/>
    <property type="evidence" value="ECO:0007669"/>
    <property type="project" value="UniProtKB-SubCell"/>
</dbReference>
<evidence type="ECO:0000256" key="1">
    <source>
        <dbReference type="ARBA" id="ARBA00004240"/>
    </source>
</evidence>
<comment type="subcellular location">
    <subcellularLocation>
        <location evidence="1">Endoplasmic reticulum</location>
    </subcellularLocation>
</comment>
<feature type="domain" description="START" evidence="5">
    <location>
        <begin position="355"/>
        <end position="546"/>
    </location>
</feature>
<dbReference type="Proteomes" id="UP001190700">
    <property type="component" value="Unassembled WGS sequence"/>
</dbReference>
<name>A0AAE0KXX6_9CHLO</name>
<dbReference type="PROSITE" id="PS50003">
    <property type="entry name" value="PH_DOMAIN"/>
    <property type="match status" value="1"/>
</dbReference>
<keyword evidence="2" id="KW-0256">Endoplasmic reticulum</keyword>
<dbReference type="SMART" id="SM00233">
    <property type="entry name" value="PH"/>
    <property type="match status" value="1"/>
</dbReference>
<dbReference type="InterPro" id="IPR002913">
    <property type="entry name" value="START_lipid-bd_dom"/>
</dbReference>
<evidence type="ECO:0008006" key="8">
    <source>
        <dbReference type="Google" id="ProtNLM"/>
    </source>
</evidence>
<dbReference type="Gene3D" id="2.30.29.30">
    <property type="entry name" value="Pleckstrin-homology domain (PH domain)/Phosphotyrosine-binding domain (PTB)"/>
    <property type="match status" value="1"/>
</dbReference>
<dbReference type="SUPFAM" id="SSF55961">
    <property type="entry name" value="Bet v1-like"/>
    <property type="match status" value="1"/>
</dbReference>
<dbReference type="InterPro" id="IPR045096">
    <property type="entry name" value="EDR2-like"/>
</dbReference>
<evidence type="ECO:0000259" key="4">
    <source>
        <dbReference type="PROSITE" id="PS50003"/>
    </source>
</evidence>